<keyword evidence="2" id="KW-1185">Reference proteome</keyword>
<dbReference type="AlphaFoldDB" id="A0A8X6FGW2"/>
<protein>
    <submittedName>
        <fullName evidence="1">Uncharacterized protein</fullName>
    </submittedName>
</protein>
<name>A0A8X6FGW2_TRICU</name>
<sequence length="89" mass="10455">MHLKDGPHSKNPGWRRGLWARKSDTADCLGNPNIAILVPPRRLFDMWRRGWVDYACTLPKVWYPDFFVEEAGCDVRFLIREELLLALAW</sequence>
<dbReference type="Proteomes" id="UP000887116">
    <property type="component" value="Unassembled WGS sequence"/>
</dbReference>
<gene>
    <name evidence="1" type="ORF">TNCT_598531</name>
</gene>
<comment type="caution">
    <text evidence="1">The sequence shown here is derived from an EMBL/GenBank/DDBJ whole genome shotgun (WGS) entry which is preliminary data.</text>
</comment>
<dbReference type="EMBL" id="BMAO01032034">
    <property type="protein sequence ID" value="GFQ79272.1"/>
    <property type="molecule type" value="Genomic_DNA"/>
</dbReference>
<evidence type="ECO:0000313" key="1">
    <source>
        <dbReference type="EMBL" id="GFQ79272.1"/>
    </source>
</evidence>
<accession>A0A8X6FGW2</accession>
<proteinExistence type="predicted"/>
<reference evidence="1" key="1">
    <citation type="submission" date="2020-07" db="EMBL/GenBank/DDBJ databases">
        <title>Multicomponent nature underlies the extraordinary mechanical properties of spider dragline silk.</title>
        <authorList>
            <person name="Kono N."/>
            <person name="Nakamura H."/>
            <person name="Mori M."/>
            <person name="Yoshida Y."/>
            <person name="Ohtoshi R."/>
            <person name="Malay A.D."/>
            <person name="Moran D.A.P."/>
            <person name="Tomita M."/>
            <person name="Numata K."/>
            <person name="Arakawa K."/>
        </authorList>
    </citation>
    <scope>NUCLEOTIDE SEQUENCE</scope>
</reference>
<organism evidence="1 2">
    <name type="scientific">Trichonephila clavata</name>
    <name type="common">Joro spider</name>
    <name type="synonym">Nephila clavata</name>
    <dbReference type="NCBI Taxonomy" id="2740835"/>
    <lineage>
        <taxon>Eukaryota</taxon>
        <taxon>Metazoa</taxon>
        <taxon>Ecdysozoa</taxon>
        <taxon>Arthropoda</taxon>
        <taxon>Chelicerata</taxon>
        <taxon>Arachnida</taxon>
        <taxon>Araneae</taxon>
        <taxon>Araneomorphae</taxon>
        <taxon>Entelegynae</taxon>
        <taxon>Araneoidea</taxon>
        <taxon>Nephilidae</taxon>
        <taxon>Trichonephila</taxon>
    </lineage>
</organism>
<evidence type="ECO:0000313" key="2">
    <source>
        <dbReference type="Proteomes" id="UP000887116"/>
    </source>
</evidence>